<organism evidence="3 4">
    <name type="scientific">Ensete ventricosum</name>
    <name type="common">Abyssinian banana</name>
    <name type="synonym">Musa ensete</name>
    <dbReference type="NCBI Taxonomy" id="4639"/>
    <lineage>
        <taxon>Eukaryota</taxon>
        <taxon>Viridiplantae</taxon>
        <taxon>Streptophyta</taxon>
        <taxon>Embryophyta</taxon>
        <taxon>Tracheophyta</taxon>
        <taxon>Spermatophyta</taxon>
        <taxon>Magnoliopsida</taxon>
        <taxon>Liliopsida</taxon>
        <taxon>Zingiberales</taxon>
        <taxon>Musaceae</taxon>
        <taxon>Ensete</taxon>
    </lineage>
</organism>
<gene>
    <name evidence="3" type="ORF">B296_00014373</name>
</gene>
<comment type="caution">
    <text evidence="3">The sequence shown here is derived from an EMBL/GenBank/DDBJ whole genome shotgun (WGS) entry which is preliminary data.</text>
</comment>
<dbReference type="Pfam" id="PF04195">
    <property type="entry name" value="Transposase_28"/>
    <property type="match status" value="1"/>
</dbReference>
<feature type="compositionally biased region" description="Basic residues" evidence="1">
    <location>
        <begin position="377"/>
        <end position="386"/>
    </location>
</feature>
<feature type="region of interest" description="Disordered" evidence="1">
    <location>
        <begin position="307"/>
        <end position="402"/>
    </location>
</feature>
<feature type="domain" description="Transposase (putative) gypsy type" evidence="2">
    <location>
        <begin position="111"/>
        <end position="175"/>
    </location>
</feature>
<feature type="compositionally biased region" description="Low complexity" evidence="1">
    <location>
        <begin position="32"/>
        <end position="44"/>
    </location>
</feature>
<accession>A0A426Y2X6</accession>
<dbReference type="Proteomes" id="UP000287651">
    <property type="component" value="Unassembled WGS sequence"/>
</dbReference>
<feature type="compositionally biased region" description="Low complexity" evidence="1">
    <location>
        <begin position="1"/>
        <end position="17"/>
    </location>
</feature>
<evidence type="ECO:0000256" key="1">
    <source>
        <dbReference type="SAM" id="MobiDB-lite"/>
    </source>
</evidence>
<evidence type="ECO:0000259" key="2">
    <source>
        <dbReference type="Pfam" id="PF04195"/>
    </source>
</evidence>
<dbReference type="EMBL" id="AMZH03015396">
    <property type="protein sequence ID" value="RRT46119.1"/>
    <property type="molecule type" value="Genomic_DNA"/>
</dbReference>
<evidence type="ECO:0000313" key="4">
    <source>
        <dbReference type="Proteomes" id="UP000287651"/>
    </source>
</evidence>
<dbReference type="PANTHER" id="PTHR31099:SF28">
    <property type="entry name" value="F5J5.12"/>
    <property type="match status" value="1"/>
</dbReference>
<dbReference type="InterPro" id="IPR007321">
    <property type="entry name" value="Transposase_28"/>
</dbReference>
<name>A0A426Y2X6_ENSVE</name>
<sequence>MVSTLSFSISSFSSSCSPVPPPREERHRSNDSLESSSVPESTSSGVMTGAEAKVLEALEVMKSLHDFDSNICLESLGSVRKRFSIPKEYVLHAPRSGQRPYHPCPGGFGISIDALEARLRFPLHPVIGDCLRWWQVSPGQIAPNSWRYIITFLGECKSSGIVPSPDLFLSSFRLCRGQGGYYLIARSGFRVGGAPSNNKGWKSWFLFVSRRQGWDFGVEWSAHPISNVLLNLSDEEANTVERLKSILSASRAVRNLTEEWLVEVGLSPASRGMPCLSVKLRCLISQLMVDSADMVSISLMHGNPRAGGGHLGTAPPIPASAPPPPSISPVEPSSFRCAGDPNRGGRGRCQKPLGSVGGVILPVKRGKTMQIPSQGRQKLKRKRALKTKAQVGEGAVQHPRRG</sequence>
<reference evidence="3 4" key="1">
    <citation type="journal article" date="2014" name="Agronomy (Basel)">
        <title>A Draft Genome Sequence for Ensete ventricosum, the Drought-Tolerant Tree Against Hunger.</title>
        <authorList>
            <person name="Harrison J."/>
            <person name="Moore K.A."/>
            <person name="Paszkiewicz K."/>
            <person name="Jones T."/>
            <person name="Grant M."/>
            <person name="Ambacheew D."/>
            <person name="Muzemil S."/>
            <person name="Studholme D.J."/>
        </authorList>
    </citation>
    <scope>NUCLEOTIDE SEQUENCE [LARGE SCALE GENOMIC DNA]</scope>
</reference>
<evidence type="ECO:0000313" key="3">
    <source>
        <dbReference type="EMBL" id="RRT46119.1"/>
    </source>
</evidence>
<feature type="region of interest" description="Disordered" evidence="1">
    <location>
        <begin position="1"/>
        <end position="46"/>
    </location>
</feature>
<dbReference type="AlphaFoldDB" id="A0A426Y2X6"/>
<feature type="compositionally biased region" description="Basic and acidic residues" evidence="1">
    <location>
        <begin position="22"/>
        <end position="31"/>
    </location>
</feature>
<dbReference type="PANTHER" id="PTHR31099">
    <property type="entry name" value="OS06G0165300 PROTEIN"/>
    <property type="match status" value="1"/>
</dbReference>
<protein>
    <recommendedName>
        <fullName evidence="2">Transposase (putative) gypsy type domain-containing protein</fullName>
    </recommendedName>
</protein>
<feature type="compositionally biased region" description="Pro residues" evidence="1">
    <location>
        <begin position="315"/>
        <end position="327"/>
    </location>
</feature>
<proteinExistence type="predicted"/>